<feature type="transmembrane region" description="Helical" evidence="5">
    <location>
        <begin position="20"/>
        <end position="42"/>
    </location>
</feature>
<accession>A0A7L5I9S5</accession>
<protein>
    <submittedName>
        <fullName evidence="7">DUF4149 domain-containing membrane protein</fullName>
    </submittedName>
</protein>
<keyword evidence="4 5" id="KW-0472">Membrane</keyword>
<dbReference type="Pfam" id="PF13664">
    <property type="entry name" value="DUF4149"/>
    <property type="match status" value="1"/>
</dbReference>
<comment type="subcellular location">
    <subcellularLocation>
        <location evidence="1">Membrane</location>
    </subcellularLocation>
</comment>
<feature type="transmembrane region" description="Helical" evidence="5">
    <location>
        <begin position="103"/>
        <end position="125"/>
    </location>
</feature>
<gene>
    <name evidence="7" type="ORF">CARM_0573</name>
</gene>
<proteinExistence type="predicted"/>
<evidence type="ECO:0000256" key="4">
    <source>
        <dbReference type="ARBA" id="ARBA00023136"/>
    </source>
</evidence>
<name>A0A7L5I9S5_9BACT</name>
<dbReference type="EMBL" id="CP053825">
    <property type="protein sequence ID" value="QKF79493.1"/>
    <property type="molecule type" value="Genomic_DNA"/>
</dbReference>
<feature type="transmembrane region" description="Helical" evidence="5">
    <location>
        <begin position="145"/>
        <end position="166"/>
    </location>
</feature>
<evidence type="ECO:0000313" key="8">
    <source>
        <dbReference type="Proteomes" id="UP000509246"/>
    </source>
</evidence>
<keyword evidence="8" id="KW-1185">Reference proteome</keyword>
<dbReference type="Proteomes" id="UP000509246">
    <property type="component" value="Chromosome"/>
</dbReference>
<evidence type="ECO:0000256" key="1">
    <source>
        <dbReference type="ARBA" id="ARBA00004370"/>
    </source>
</evidence>
<evidence type="ECO:0000256" key="3">
    <source>
        <dbReference type="ARBA" id="ARBA00022989"/>
    </source>
</evidence>
<evidence type="ECO:0000256" key="5">
    <source>
        <dbReference type="SAM" id="Phobius"/>
    </source>
</evidence>
<organism evidence="7 8">
    <name type="scientific">Campylobacter armoricus</name>
    <dbReference type="NCBI Taxonomy" id="2505970"/>
    <lineage>
        <taxon>Bacteria</taxon>
        <taxon>Pseudomonadati</taxon>
        <taxon>Campylobacterota</taxon>
        <taxon>Epsilonproteobacteria</taxon>
        <taxon>Campylobacterales</taxon>
        <taxon>Campylobacteraceae</taxon>
        <taxon>Campylobacter</taxon>
    </lineage>
</organism>
<evidence type="ECO:0000259" key="6">
    <source>
        <dbReference type="Pfam" id="PF13664"/>
    </source>
</evidence>
<keyword evidence="3 5" id="KW-1133">Transmembrane helix</keyword>
<sequence length="174" mass="19878">MEFKILNYNYFLGEKMKAIYLFLLASLIGIEISIGVFLAPTIFYPAKFIGEGVLSHFQSGLLMTHIFVQFGYILLGVSILSILMEIFSFKDKNLTFKINFSKFMLSLIILALSLLFVFYFTAYVLEAQSLGEEATKTQEFTKIHGASEIVMKIIMLSQVILFFLNFKTKSDIIK</sequence>
<dbReference type="GO" id="GO:0016020">
    <property type="term" value="C:membrane"/>
    <property type="evidence" value="ECO:0007669"/>
    <property type="project" value="UniProtKB-SubCell"/>
</dbReference>
<evidence type="ECO:0000313" key="7">
    <source>
        <dbReference type="EMBL" id="QKF79493.1"/>
    </source>
</evidence>
<dbReference type="InterPro" id="IPR025423">
    <property type="entry name" value="TMEM205-like"/>
</dbReference>
<evidence type="ECO:0000256" key="2">
    <source>
        <dbReference type="ARBA" id="ARBA00022692"/>
    </source>
</evidence>
<keyword evidence="2 5" id="KW-0812">Transmembrane</keyword>
<feature type="domain" description="TMEM205-like" evidence="6">
    <location>
        <begin position="23"/>
        <end position="131"/>
    </location>
</feature>
<dbReference type="KEGG" id="carm:CARM_0573"/>
<reference evidence="7 8" key="1">
    <citation type="submission" date="2020-05" db="EMBL/GenBank/DDBJ databases">
        <title>Complete genome sequencing of Campylobacter and Arcobacter type strains.</title>
        <authorList>
            <person name="Miller W.G."/>
            <person name="Yee E."/>
        </authorList>
    </citation>
    <scope>NUCLEOTIDE SEQUENCE [LARGE SCALE GENOMIC DNA]</scope>
    <source>
        <strain evidence="7 8">CCUG 73571</strain>
    </source>
</reference>
<feature type="transmembrane region" description="Helical" evidence="5">
    <location>
        <begin position="62"/>
        <end position="83"/>
    </location>
</feature>
<dbReference type="AlphaFoldDB" id="A0A7L5I9S5"/>